<dbReference type="EMBL" id="JEMT01015771">
    <property type="protein sequence ID" value="EXX72095.1"/>
    <property type="molecule type" value="Genomic_DNA"/>
</dbReference>
<dbReference type="HOGENOM" id="CLU_1327006_0_0_1"/>
<feature type="region of interest" description="Disordered" evidence="1">
    <location>
        <begin position="18"/>
        <end position="40"/>
    </location>
</feature>
<dbReference type="AlphaFoldDB" id="A0A015JXN0"/>
<comment type="caution">
    <text evidence="2">The sequence shown here is derived from an EMBL/GenBank/DDBJ whole genome shotgun (WGS) entry which is preliminary data.</text>
</comment>
<keyword evidence="3" id="KW-1185">Reference proteome</keyword>
<dbReference type="OrthoDB" id="2316768at2759"/>
<evidence type="ECO:0000313" key="3">
    <source>
        <dbReference type="Proteomes" id="UP000022910"/>
    </source>
</evidence>
<accession>A0A015JXN0</accession>
<protein>
    <submittedName>
        <fullName evidence="2">Uncharacterized protein</fullName>
    </submittedName>
</protein>
<evidence type="ECO:0000313" key="2">
    <source>
        <dbReference type="EMBL" id="EXX72095.1"/>
    </source>
</evidence>
<gene>
    <name evidence="2" type="ORF">RirG_072510</name>
</gene>
<sequence length="207" mass="23494">MSEISESNVEFISENRVVTNSESEGVTNSESRIATNSESKVVINSENRVTTNSENGTINHSENGALTNSENGGKKLCRIRIEEETTIKLDEFNLDYPFEIFYDPGYEGDGNPSLVATIQPRNKKFQEDHRITSLSINIGNRLKNKTIFCYNDKKKEICGPYIEWPVKNYGDGYIKVQPDGNLIISATQRNRPITIDKNRALKRLRLE</sequence>
<evidence type="ECO:0000256" key="1">
    <source>
        <dbReference type="SAM" id="MobiDB-lite"/>
    </source>
</evidence>
<proteinExistence type="predicted"/>
<organism evidence="2 3">
    <name type="scientific">Rhizophagus irregularis (strain DAOM 197198w)</name>
    <name type="common">Glomus intraradices</name>
    <dbReference type="NCBI Taxonomy" id="1432141"/>
    <lineage>
        <taxon>Eukaryota</taxon>
        <taxon>Fungi</taxon>
        <taxon>Fungi incertae sedis</taxon>
        <taxon>Mucoromycota</taxon>
        <taxon>Glomeromycotina</taxon>
        <taxon>Glomeromycetes</taxon>
        <taxon>Glomerales</taxon>
        <taxon>Glomeraceae</taxon>
        <taxon>Rhizophagus</taxon>
    </lineage>
</organism>
<dbReference type="Proteomes" id="UP000022910">
    <property type="component" value="Unassembled WGS sequence"/>
</dbReference>
<name>A0A015JXN0_RHIIW</name>
<reference evidence="2 3" key="1">
    <citation type="submission" date="2014-02" db="EMBL/GenBank/DDBJ databases">
        <title>Single nucleus genome sequencing reveals high similarity among nuclei of an endomycorrhizal fungus.</title>
        <authorList>
            <person name="Lin K."/>
            <person name="Geurts R."/>
            <person name="Zhang Z."/>
            <person name="Limpens E."/>
            <person name="Saunders D.G."/>
            <person name="Mu D."/>
            <person name="Pang E."/>
            <person name="Cao H."/>
            <person name="Cha H."/>
            <person name="Lin T."/>
            <person name="Zhou Q."/>
            <person name="Shang Y."/>
            <person name="Li Y."/>
            <person name="Ivanov S."/>
            <person name="Sharma T."/>
            <person name="Velzen R.V."/>
            <person name="Ruijter N.D."/>
            <person name="Aanen D.K."/>
            <person name="Win J."/>
            <person name="Kamoun S."/>
            <person name="Bisseling T."/>
            <person name="Huang S."/>
        </authorList>
    </citation>
    <scope>NUCLEOTIDE SEQUENCE [LARGE SCALE GENOMIC DNA]</scope>
    <source>
        <strain evidence="3">DAOM197198w</strain>
    </source>
</reference>